<name>A0ABD2YFL1_9GENT</name>
<comment type="caution">
    <text evidence="2">The sequence shown here is derived from an EMBL/GenBank/DDBJ whole genome shotgun (WGS) entry which is preliminary data.</text>
</comment>
<proteinExistence type="predicted"/>
<dbReference type="PANTHER" id="PTHR33318:SF16">
    <property type="entry name" value="FK506-BINDING NUCLEAR-LIKE PROTEIN"/>
    <property type="match status" value="1"/>
</dbReference>
<evidence type="ECO:0000313" key="3">
    <source>
        <dbReference type="Proteomes" id="UP001630127"/>
    </source>
</evidence>
<feature type="coiled-coil region" evidence="1">
    <location>
        <begin position="242"/>
        <end position="269"/>
    </location>
</feature>
<keyword evidence="3" id="KW-1185">Reference proteome</keyword>
<sequence length="341" mass="38939">MGCFLACFGITKKGRRPKGSTKNVPRDHSYGKYVPLDSDAAVKHDSHEMQMASATTMLVRDKPKESSTAKIKKKVSFNLNVRTYEPLTKDEISTYLSEGEEKTMWEYNQEEETAGASMKCLNYEEDFMPSKFGTFPSNYRYQNCRNSYDEEDEIELEESDLDDDELDFDDDDFGEIYDYNSQKISQVDFSQCNAQLAEKREDNVMQLHALPDQELIKTESSNQNARNRSQYALSVLNPVENLTQWKEVKAKARQQLKHQKENIMLEKEQDVLSDIKKSSDSLALNYSSRSNHCKPTHEIAVDASLSNWLASSGENQMPRTALLQLDKGIRDNQGGCIGLIL</sequence>
<evidence type="ECO:0000256" key="1">
    <source>
        <dbReference type="SAM" id="Coils"/>
    </source>
</evidence>
<accession>A0ABD2YFL1</accession>
<dbReference type="AlphaFoldDB" id="A0ABD2YFL1"/>
<dbReference type="PANTHER" id="PTHR33318">
    <property type="entry name" value="ASPARTYL/GLUTAMYL-TRNA(ASN/GLN) AMIDOTRANSFERASE SUBUNIT"/>
    <property type="match status" value="1"/>
</dbReference>
<dbReference type="Proteomes" id="UP001630127">
    <property type="component" value="Unassembled WGS sequence"/>
</dbReference>
<keyword evidence="1" id="KW-0175">Coiled coil</keyword>
<dbReference type="EMBL" id="JBJUIK010000013">
    <property type="protein sequence ID" value="KAL3506180.1"/>
    <property type="molecule type" value="Genomic_DNA"/>
</dbReference>
<organism evidence="2 3">
    <name type="scientific">Cinchona calisaya</name>
    <dbReference type="NCBI Taxonomy" id="153742"/>
    <lineage>
        <taxon>Eukaryota</taxon>
        <taxon>Viridiplantae</taxon>
        <taxon>Streptophyta</taxon>
        <taxon>Embryophyta</taxon>
        <taxon>Tracheophyta</taxon>
        <taxon>Spermatophyta</taxon>
        <taxon>Magnoliopsida</taxon>
        <taxon>eudicotyledons</taxon>
        <taxon>Gunneridae</taxon>
        <taxon>Pentapetalae</taxon>
        <taxon>asterids</taxon>
        <taxon>lamiids</taxon>
        <taxon>Gentianales</taxon>
        <taxon>Rubiaceae</taxon>
        <taxon>Cinchonoideae</taxon>
        <taxon>Cinchoneae</taxon>
        <taxon>Cinchona</taxon>
    </lineage>
</organism>
<dbReference type="InterPro" id="IPR039300">
    <property type="entry name" value="JASON"/>
</dbReference>
<reference evidence="2 3" key="1">
    <citation type="submission" date="2024-11" db="EMBL/GenBank/DDBJ databases">
        <title>A near-complete genome assembly of Cinchona calisaya.</title>
        <authorList>
            <person name="Lian D.C."/>
            <person name="Zhao X.W."/>
            <person name="Wei L."/>
        </authorList>
    </citation>
    <scope>NUCLEOTIDE SEQUENCE [LARGE SCALE GENOMIC DNA]</scope>
    <source>
        <tissue evidence="2">Nenye</tissue>
    </source>
</reference>
<gene>
    <name evidence="2" type="ORF">ACH5RR_031562</name>
</gene>
<protein>
    <submittedName>
        <fullName evidence="2">Uncharacterized protein</fullName>
    </submittedName>
</protein>
<evidence type="ECO:0000313" key="2">
    <source>
        <dbReference type="EMBL" id="KAL3506180.1"/>
    </source>
</evidence>